<dbReference type="SUPFAM" id="SSF56784">
    <property type="entry name" value="HAD-like"/>
    <property type="match status" value="1"/>
</dbReference>
<dbReference type="CDD" id="cd02513">
    <property type="entry name" value="CMP-NeuAc_Synthase"/>
    <property type="match status" value="1"/>
</dbReference>
<geneLocation type="plasmid" evidence="11 12">
    <name>unnamedA</name>
</geneLocation>
<dbReference type="Gene3D" id="3.90.550.10">
    <property type="entry name" value="Spore Coat Polysaccharide Biosynthesis Protein SpsA, Chain A"/>
    <property type="match status" value="1"/>
</dbReference>
<gene>
    <name evidence="11" type="ORF">P4B07_24635</name>
</gene>
<evidence type="ECO:0000256" key="8">
    <source>
        <dbReference type="ARBA" id="ARBA00022723"/>
    </source>
</evidence>
<sequence>MQVVAVIPARGGSVGLPGKNTRYLNGVPLVGRAVLAAIESKFVSNVYVSSDSSEILEVAKRFGATAITRPPALSNSTASSESALIHALREIEGMTGTMPDVLVFIQCTSPFTTPEQIDAVVSELLNRGAASAFAAIEDHGFIWQVASDGTAIGLTHNHAEPRQRRQDMIPRYRETGAIYAVRVPEFLATEQRFCGVTVLVPVAMPPIEIDTAEDWVIAEAYAEIHDLQRTIPKRTIRALVTDFDGVHTDDRVLVNQDGTEAVRCSRSDGMGIEFLRNRGVKTLILSREKNPVVSARAAKLQMDVLHHVHNKLPALDAWRAENRLEWTEIAYVGNDVNDLDCMKACGLSFAPSDAHTEAKAVATLVLGKAGGNGALREVSELLTSQKLIG</sequence>
<dbReference type="SFLD" id="SFLDG01138">
    <property type="entry name" value="C1.6.2:_Deoxy-d-mannose-octulo"/>
    <property type="match status" value="1"/>
</dbReference>
<keyword evidence="11" id="KW-0548">Nucleotidyltransferase</keyword>
<comment type="subunit">
    <text evidence="6">Homotetramer.</text>
</comment>
<keyword evidence="11" id="KW-0614">Plasmid</keyword>
<comment type="similarity">
    <text evidence="4">Belongs to the KdsC family.</text>
</comment>
<dbReference type="SUPFAM" id="SSF53448">
    <property type="entry name" value="Nucleotide-diphospho-sugar transferases"/>
    <property type="match status" value="1"/>
</dbReference>
<dbReference type="SFLD" id="SFLDG01136">
    <property type="entry name" value="C1.6:_Phosphoserine_Phosphatas"/>
    <property type="match status" value="1"/>
</dbReference>
<evidence type="ECO:0000313" key="11">
    <source>
        <dbReference type="EMBL" id="WFP92944.1"/>
    </source>
</evidence>
<evidence type="ECO:0000256" key="6">
    <source>
        <dbReference type="ARBA" id="ARBA00011881"/>
    </source>
</evidence>
<keyword evidence="12" id="KW-1185">Reference proteome</keyword>
<comment type="cofactor">
    <cofactor evidence="2">
        <name>Mg(2+)</name>
        <dbReference type="ChEBI" id="CHEBI:18420"/>
    </cofactor>
</comment>
<comment type="pathway">
    <text evidence="3">Amino-sugar metabolism; N-acetylneuraminate metabolism.</text>
</comment>
<evidence type="ECO:0000313" key="12">
    <source>
        <dbReference type="Proteomes" id="UP001214094"/>
    </source>
</evidence>
<keyword evidence="11" id="KW-0808">Transferase</keyword>
<dbReference type="InterPro" id="IPR050793">
    <property type="entry name" value="CMP-NeuNAc_synthase"/>
</dbReference>
<evidence type="ECO:0000256" key="5">
    <source>
        <dbReference type="ARBA" id="ARBA00010726"/>
    </source>
</evidence>
<evidence type="ECO:0000256" key="3">
    <source>
        <dbReference type="ARBA" id="ARBA00005141"/>
    </source>
</evidence>
<dbReference type="EC" id="2.7.7.43" evidence="7"/>
<keyword evidence="10" id="KW-0460">Magnesium</keyword>
<dbReference type="InterPro" id="IPR010023">
    <property type="entry name" value="KdsC_fam"/>
</dbReference>
<dbReference type="GO" id="GO:0016779">
    <property type="term" value="F:nucleotidyltransferase activity"/>
    <property type="evidence" value="ECO:0007669"/>
    <property type="project" value="UniProtKB-KW"/>
</dbReference>
<proteinExistence type="inferred from homology"/>
<keyword evidence="9" id="KW-0378">Hydrolase</keyword>
<dbReference type="EMBL" id="CP121309">
    <property type="protein sequence ID" value="WFP92944.1"/>
    <property type="molecule type" value="Genomic_DNA"/>
</dbReference>
<evidence type="ECO:0000256" key="10">
    <source>
        <dbReference type="ARBA" id="ARBA00022842"/>
    </source>
</evidence>
<dbReference type="PANTHER" id="PTHR21485:SF3">
    <property type="entry name" value="N-ACYLNEURAMINATE CYTIDYLYLTRANSFERASE"/>
    <property type="match status" value="1"/>
</dbReference>
<dbReference type="SFLD" id="SFLDS00003">
    <property type="entry name" value="Haloacid_Dehalogenase"/>
    <property type="match status" value="1"/>
</dbReference>
<dbReference type="InterPro" id="IPR029044">
    <property type="entry name" value="Nucleotide-diphossugar_trans"/>
</dbReference>
<accession>A0ABY8HLC9</accession>
<dbReference type="InterPro" id="IPR023214">
    <property type="entry name" value="HAD_sf"/>
</dbReference>
<dbReference type="Pfam" id="PF02348">
    <property type="entry name" value="CTP_transf_3"/>
    <property type="match status" value="1"/>
</dbReference>
<dbReference type="Proteomes" id="UP001214094">
    <property type="component" value="Plasmid unnamedA"/>
</dbReference>
<protein>
    <recommendedName>
        <fullName evidence="7">N-acylneuraminate cytidylyltransferase</fullName>
        <ecNumber evidence="7">2.7.7.43</ecNumber>
    </recommendedName>
</protein>
<dbReference type="Pfam" id="PF08282">
    <property type="entry name" value="Hydrolase_3"/>
    <property type="match status" value="1"/>
</dbReference>
<evidence type="ECO:0000256" key="7">
    <source>
        <dbReference type="ARBA" id="ARBA00012491"/>
    </source>
</evidence>
<reference evidence="11 12" key="1">
    <citation type="submission" date="2023-03" db="EMBL/GenBank/DDBJ databases">
        <title>Comparative genome and transcriptome analysis combination mining strategies for increasing vitamin B12 production of Ensifer adhaerens strain.</title>
        <authorList>
            <person name="Yongheng L."/>
        </authorList>
    </citation>
    <scope>NUCLEOTIDE SEQUENCE [LARGE SCALE GENOMIC DNA]</scope>
    <source>
        <strain evidence="11 12">Casida A-T305</strain>
        <plasmid evidence="11 12">unnamedA</plasmid>
    </source>
</reference>
<dbReference type="InterPro" id="IPR003329">
    <property type="entry name" value="Cytidylyl_trans"/>
</dbReference>
<evidence type="ECO:0000256" key="1">
    <source>
        <dbReference type="ARBA" id="ARBA00001862"/>
    </source>
</evidence>
<keyword evidence="8" id="KW-0479">Metal-binding</keyword>
<dbReference type="Gene3D" id="3.40.50.1000">
    <property type="entry name" value="HAD superfamily/HAD-like"/>
    <property type="match status" value="1"/>
</dbReference>
<name>A0ABY8HLC9_ENSAD</name>
<evidence type="ECO:0000256" key="4">
    <source>
        <dbReference type="ARBA" id="ARBA00005893"/>
    </source>
</evidence>
<evidence type="ECO:0000256" key="9">
    <source>
        <dbReference type="ARBA" id="ARBA00022801"/>
    </source>
</evidence>
<evidence type="ECO:0000256" key="2">
    <source>
        <dbReference type="ARBA" id="ARBA00001946"/>
    </source>
</evidence>
<comment type="catalytic activity">
    <reaction evidence="1">
        <text>an N-acylneuraminate + CTP = a CMP-N-acyl-beta-neuraminate + diphosphate</text>
        <dbReference type="Rhea" id="RHEA:11344"/>
        <dbReference type="ChEBI" id="CHEBI:33019"/>
        <dbReference type="ChEBI" id="CHEBI:37563"/>
        <dbReference type="ChEBI" id="CHEBI:60073"/>
        <dbReference type="ChEBI" id="CHEBI:68671"/>
        <dbReference type="EC" id="2.7.7.43"/>
    </reaction>
</comment>
<organism evidence="11 12">
    <name type="scientific">Ensifer adhaerens</name>
    <name type="common">Sinorhizobium morelense</name>
    <dbReference type="NCBI Taxonomy" id="106592"/>
    <lineage>
        <taxon>Bacteria</taxon>
        <taxon>Pseudomonadati</taxon>
        <taxon>Pseudomonadota</taxon>
        <taxon>Alphaproteobacteria</taxon>
        <taxon>Hyphomicrobiales</taxon>
        <taxon>Rhizobiaceae</taxon>
        <taxon>Sinorhizobium/Ensifer group</taxon>
        <taxon>Ensifer</taxon>
    </lineage>
</organism>
<comment type="similarity">
    <text evidence="5">Belongs to the CMP-NeuNAc synthase family.</text>
</comment>
<dbReference type="InterPro" id="IPR036412">
    <property type="entry name" value="HAD-like_sf"/>
</dbReference>
<dbReference type="PANTHER" id="PTHR21485">
    <property type="entry name" value="HAD SUPERFAMILY MEMBERS CMAS AND KDSC"/>
    <property type="match status" value="1"/>
</dbReference>